<keyword evidence="1" id="KW-0326">Glycosidase</keyword>
<evidence type="ECO:0000256" key="1">
    <source>
        <dbReference type="RuleBase" id="RU361185"/>
    </source>
</evidence>
<comment type="caution">
    <text evidence="3">The sequence shown here is derived from an EMBL/GenBank/DDBJ whole genome shotgun (WGS) entry which is preliminary data.</text>
</comment>
<keyword evidence="1" id="KW-0378">Hydrolase</keyword>
<dbReference type="Proteomes" id="UP000245207">
    <property type="component" value="Unassembled WGS sequence"/>
</dbReference>
<keyword evidence="4" id="KW-1185">Reference proteome</keyword>
<accession>A0A2U1N5D4</accession>
<dbReference type="Gene3D" id="3.20.20.80">
    <property type="entry name" value="Glycosidases"/>
    <property type="match status" value="1"/>
</dbReference>
<dbReference type="GO" id="GO:0005975">
    <property type="term" value="P:carbohydrate metabolic process"/>
    <property type="evidence" value="ECO:0007669"/>
    <property type="project" value="InterPro"/>
</dbReference>
<evidence type="ECO:0000313" key="3">
    <source>
        <dbReference type="EMBL" id="PWA68728.1"/>
    </source>
</evidence>
<protein>
    <recommendedName>
        <fullName evidence="2">Glycoside hydrolase family 31 TIM barrel domain-containing protein</fullName>
    </recommendedName>
</protein>
<evidence type="ECO:0000259" key="2">
    <source>
        <dbReference type="Pfam" id="PF01055"/>
    </source>
</evidence>
<feature type="domain" description="Glycoside hydrolase family 31 TIM barrel" evidence="2">
    <location>
        <begin position="211"/>
        <end position="248"/>
    </location>
</feature>
<dbReference type="EMBL" id="PKPP01003575">
    <property type="protein sequence ID" value="PWA68728.1"/>
    <property type="molecule type" value="Genomic_DNA"/>
</dbReference>
<dbReference type="STRING" id="35608.A0A2U1N5D4"/>
<dbReference type="OrthoDB" id="1334205at2759"/>
<dbReference type="AlphaFoldDB" id="A0A2U1N5D4"/>
<evidence type="ECO:0000313" key="4">
    <source>
        <dbReference type="Proteomes" id="UP000245207"/>
    </source>
</evidence>
<name>A0A2U1N5D4_ARTAN</name>
<gene>
    <name evidence="3" type="ORF">CTI12_AA304070</name>
</gene>
<dbReference type="GO" id="GO:0004553">
    <property type="term" value="F:hydrolase activity, hydrolyzing O-glycosyl compounds"/>
    <property type="evidence" value="ECO:0007669"/>
    <property type="project" value="InterPro"/>
</dbReference>
<dbReference type="InterPro" id="IPR000322">
    <property type="entry name" value="Glyco_hydro_31_TIM"/>
</dbReference>
<dbReference type="Pfam" id="PF01055">
    <property type="entry name" value="Glyco_hydro_31_2nd"/>
    <property type="match status" value="1"/>
</dbReference>
<proteinExistence type="inferred from homology"/>
<organism evidence="3 4">
    <name type="scientific">Artemisia annua</name>
    <name type="common">Sweet wormwood</name>
    <dbReference type="NCBI Taxonomy" id="35608"/>
    <lineage>
        <taxon>Eukaryota</taxon>
        <taxon>Viridiplantae</taxon>
        <taxon>Streptophyta</taxon>
        <taxon>Embryophyta</taxon>
        <taxon>Tracheophyta</taxon>
        <taxon>Spermatophyta</taxon>
        <taxon>Magnoliopsida</taxon>
        <taxon>eudicotyledons</taxon>
        <taxon>Gunneridae</taxon>
        <taxon>Pentapetalae</taxon>
        <taxon>asterids</taxon>
        <taxon>campanulids</taxon>
        <taxon>Asterales</taxon>
        <taxon>Asteraceae</taxon>
        <taxon>Asteroideae</taxon>
        <taxon>Anthemideae</taxon>
        <taxon>Artemisiinae</taxon>
        <taxon>Artemisia</taxon>
    </lineage>
</organism>
<sequence>MLCNEYGFAGFVYDDTLYLLQQYDIEEKARAALWRKELMKEIEQKAGGLAESLQLHLPNNLLSLFVACRTKLANGLLSSKYSVPHEQKSSDYKLTAQGFMTKARHQPTKDVPVSMQSTCSAFASQKRAEALCTVHGEIEDELTDKANTANFKRHRGNSEIEAALKRGHPGFTFGCISPKQAGCIRCLTYTLFLTLDNLRASVIMNNRICDIVALLDSGLFGIPMLGADICAFSQNTAKELCQRWIEVHIVTCCIILSNESKWVEIAY</sequence>
<reference evidence="3 4" key="1">
    <citation type="journal article" date="2018" name="Mol. Plant">
        <title>The genome of Artemisia annua provides insight into the evolution of Asteraceae family and artemisinin biosynthesis.</title>
        <authorList>
            <person name="Shen Q."/>
            <person name="Zhang L."/>
            <person name="Liao Z."/>
            <person name="Wang S."/>
            <person name="Yan T."/>
            <person name="Shi P."/>
            <person name="Liu M."/>
            <person name="Fu X."/>
            <person name="Pan Q."/>
            <person name="Wang Y."/>
            <person name="Lv Z."/>
            <person name="Lu X."/>
            <person name="Zhang F."/>
            <person name="Jiang W."/>
            <person name="Ma Y."/>
            <person name="Chen M."/>
            <person name="Hao X."/>
            <person name="Li L."/>
            <person name="Tang Y."/>
            <person name="Lv G."/>
            <person name="Zhou Y."/>
            <person name="Sun X."/>
            <person name="Brodelius P.E."/>
            <person name="Rose J.K.C."/>
            <person name="Tang K."/>
        </authorList>
    </citation>
    <scope>NUCLEOTIDE SEQUENCE [LARGE SCALE GENOMIC DNA]</scope>
    <source>
        <strain evidence="4">cv. Huhao1</strain>
        <tissue evidence="3">Leaf</tissue>
    </source>
</reference>
<comment type="similarity">
    <text evidence="1">Belongs to the glycosyl hydrolase 31 family.</text>
</comment>